<name>A0A0B6ZZV2_9EUPU</name>
<accession>A0A0B6ZZV2</accession>
<protein>
    <submittedName>
        <fullName evidence="1">Uncharacterized protein</fullName>
    </submittedName>
</protein>
<dbReference type="AlphaFoldDB" id="A0A0B6ZZV2"/>
<proteinExistence type="predicted"/>
<gene>
    <name evidence="1" type="primary">ORF86412</name>
</gene>
<evidence type="ECO:0000313" key="1">
    <source>
        <dbReference type="EMBL" id="CEK73356.1"/>
    </source>
</evidence>
<sequence length="53" mass="6237">MDVCRMQPKHVDMDMCVQCILSTVTKNLSNRQQMVWTEEIENDKTLTGMRYQG</sequence>
<organism evidence="1">
    <name type="scientific">Arion vulgaris</name>
    <dbReference type="NCBI Taxonomy" id="1028688"/>
    <lineage>
        <taxon>Eukaryota</taxon>
        <taxon>Metazoa</taxon>
        <taxon>Spiralia</taxon>
        <taxon>Lophotrochozoa</taxon>
        <taxon>Mollusca</taxon>
        <taxon>Gastropoda</taxon>
        <taxon>Heterobranchia</taxon>
        <taxon>Euthyneura</taxon>
        <taxon>Panpulmonata</taxon>
        <taxon>Eupulmonata</taxon>
        <taxon>Stylommatophora</taxon>
        <taxon>Helicina</taxon>
        <taxon>Arionoidea</taxon>
        <taxon>Arionidae</taxon>
        <taxon>Arion</taxon>
    </lineage>
</organism>
<reference evidence="1" key="1">
    <citation type="submission" date="2014-12" db="EMBL/GenBank/DDBJ databases">
        <title>Insight into the proteome of Arion vulgaris.</title>
        <authorList>
            <person name="Aradska J."/>
            <person name="Bulat T."/>
            <person name="Smidak R."/>
            <person name="Sarate P."/>
            <person name="Gangsoo J."/>
            <person name="Sialana F."/>
            <person name="Bilban M."/>
            <person name="Lubec G."/>
        </authorList>
    </citation>
    <scope>NUCLEOTIDE SEQUENCE</scope>
    <source>
        <tissue evidence="1">Skin</tissue>
    </source>
</reference>
<dbReference type="EMBL" id="HACG01026491">
    <property type="protein sequence ID" value="CEK73356.1"/>
    <property type="molecule type" value="Transcribed_RNA"/>
</dbReference>